<evidence type="ECO:0000256" key="1">
    <source>
        <dbReference type="SAM" id="MobiDB-lite"/>
    </source>
</evidence>
<organism evidence="2 3">
    <name type="scientific">Vespula maculifrons</name>
    <name type="common">Eastern yellow jacket</name>
    <name type="synonym">Wasp</name>
    <dbReference type="NCBI Taxonomy" id="7453"/>
    <lineage>
        <taxon>Eukaryota</taxon>
        <taxon>Metazoa</taxon>
        <taxon>Ecdysozoa</taxon>
        <taxon>Arthropoda</taxon>
        <taxon>Hexapoda</taxon>
        <taxon>Insecta</taxon>
        <taxon>Pterygota</taxon>
        <taxon>Neoptera</taxon>
        <taxon>Endopterygota</taxon>
        <taxon>Hymenoptera</taxon>
        <taxon>Apocrita</taxon>
        <taxon>Aculeata</taxon>
        <taxon>Vespoidea</taxon>
        <taxon>Vespidae</taxon>
        <taxon>Vespinae</taxon>
        <taxon>Vespula</taxon>
    </lineage>
</organism>
<evidence type="ECO:0000313" key="3">
    <source>
        <dbReference type="Proteomes" id="UP001607303"/>
    </source>
</evidence>
<name>A0ABD2ASU2_VESMC</name>
<dbReference type="Proteomes" id="UP001607303">
    <property type="component" value="Unassembled WGS sequence"/>
</dbReference>
<proteinExistence type="predicted"/>
<feature type="region of interest" description="Disordered" evidence="1">
    <location>
        <begin position="88"/>
        <end position="110"/>
    </location>
</feature>
<keyword evidence="3" id="KW-1185">Reference proteome</keyword>
<protein>
    <submittedName>
        <fullName evidence="2">Uncharacterized protein</fullName>
    </submittedName>
</protein>
<feature type="compositionally biased region" description="Basic residues" evidence="1">
    <location>
        <begin position="128"/>
        <end position="138"/>
    </location>
</feature>
<evidence type="ECO:0000313" key="2">
    <source>
        <dbReference type="EMBL" id="KAL2723698.1"/>
    </source>
</evidence>
<feature type="compositionally biased region" description="Basic and acidic residues" evidence="1">
    <location>
        <begin position="139"/>
        <end position="149"/>
    </location>
</feature>
<gene>
    <name evidence="2" type="ORF">V1477_018930</name>
</gene>
<dbReference type="AlphaFoldDB" id="A0ABD2ASU2"/>
<accession>A0ABD2ASU2</accession>
<feature type="region of interest" description="Disordered" evidence="1">
    <location>
        <begin position="128"/>
        <end position="185"/>
    </location>
</feature>
<reference evidence="2 3" key="1">
    <citation type="journal article" date="2024" name="Ann. Entomol. Soc. Am.">
        <title>Genomic analyses of the southern and eastern yellowjacket wasps (Hymenoptera: Vespidae) reveal evolutionary signatures of social life.</title>
        <authorList>
            <person name="Catto M.A."/>
            <person name="Caine P.B."/>
            <person name="Orr S.E."/>
            <person name="Hunt B.G."/>
            <person name="Goodisman M.A.D."/>
        </authorList>
    </citation>
    <scope>NUCLEOTIDE SEQUENCE [LARGE SCALE GENOMIC DNA]</scope>
    <source>
        <strain evidence="2">232</strain>
        <tissue evidence="2">Head and thorax</tissue>
    </source>
</reference>
<comment type="caution">
    <text evidence="2">The sequence shown here is derived from an EMBL/GenBank/DDBJ whole genome shotgun (WGS) entry which is preliminary data.</text>
</comment>
<sequence length="185" mass="22116">MHQPRIQAANRRRVSPRLRIANHSTRQHTNRHTTGHYSDFYSRPRTPRLCPPTHAIVFFLFYPYSRLTINHEPNHLAINRTCADISKSVEKRRRRRRDRGKESRNMRAQRISGRCNETRADMKEMRLKRKDGHGRKKKRENEFDQKYENRAGFFGTRRRRPAQKPTPMSPTHGTHPRESIIISLE</sequence>
<dbReference type="EMBL" id="JAYRBN010000113">
    <property type="protein sequence ID" value="KAL2723698.1"/>
    <property type="molecule type" value="Genomic_DNA"/>
</dbReference>